<feature type="chain" id="PRO_5046873779" evidence="1">
    <location>
        <begin position="22"/>
        <end position="1773"/>
    </location>
</feature>
<dbReference type="InterPro" id="IPR008969">
    <property type="entry name" value="CarboxyPept-like_regulatory"/>
</dbReference>
<evidence type="ECO:0000313" key="3">
    <source>
        <dbReference type="Proteomes" id="UP001597601"/>
    </source>
</evidence>
<evidence type="ECO:0000313" key="2">
    <source>
        <dbReference type="EMBL" id="MFD2863228.1"/>
    </source>
</evidence>
<dbReference type="SUPFAM" id="SSF49464">
    <property type="entry name" value="Carboxypeptidase regulatory domain-like"/>
    <property type="match status" value="1"/>
</dbReference>
<feature type="signal peptide" evidence="1">
    <location>
        <begin position="1"/>
        <end position="21"/>
    </location>
</feature>
<organism evidence="2 3">
    <name type="scientific">Mucilaginibacter antarcticus</name>
    <dbReference type="NCBI Taxonomy" id="1855725"/>
    <lineage>
        <taxon>Bacteria</taxon>
        <taxon>Pseudomonadati</taxon>
        <taxon>Bacteroidota</taxon>
        <taxon>Sphingobacteriia</taxon>
        <taxon>Sphingobacteriales</taxon>
        <taxon>Sphingobacteriaceae</taxon>
        <taxon>Mucilaginibacter</taxon>
    </lineage>
</organism>
<protein>
    <submittedName>
        <fullName evidence="2">Carboxypeptidase-like regulatory domain-containing protein</fullName>
    </submittedName>
</protein>
<keyword evidence="1" id="KW-0732">Signal</keyword>
<dbReference type="Proteomes" id="UP001597601">
    <property type="component" value="Unassembled WGS sequence"/>
</dbReference>
<accession>A0ABW5XJR4</accession>
<proteinExistence type="predicted"/>
<sequence length="1773" mass="194753">MKIKNLPITLSLICLLTVSFAFVKNANGTFGKLLHTFKQAADDIPPEKVYLHLDKPYYALGDTIWFKGYVTIGSHHQLSALSGSLYVDLITERDSIIRSLKLPVTTGMVMGNFIADDGVPDGNYRIRAYTRWMRNAGEEYFFDKAITIGNPALSKKTATAKHGQPAVQFFPESGSLVNGILSRVAFKAIAANGLGVAIKGKVVDATGKEVAQIESQHAGMGSFSLRPEAGKSYTAQITFADGKTTTAELPKANGTGYVLSVYQPNKDSILVRVMASSDLVQTDLNLVAQTSDEAVFASAIKISGATNSIWLDKKSFPSGIAQFTIYNMKGEPLNERVAFIRGEDQLQLKLESTKASYKSREPVKINLQAQNGEGKPSFGNFSVTVVDETKVPADEDSETTILSHLLLTSDLKGYVEQPNYYFNQPTDEVNRALDNLMLTQGYRRYVWKEEVAATAAAKPQFAVEGLGIDISGQVQTLNKKPVPNASVMLMSLQARVNKVATADSMGRFKFDGIFMTDSVKFTVQARGNKNNDRVKVILDSLPKAKVGISKNKADFARNSAIIEQIIAKGGKAAQGLSAMQYLKQVDIKTTKTSVDRDITPQGMFRIPEGSADQTVTFPEAADCNTLSMCLQAKLQGIDIISEMGYTKIKDMRPSTKGETDLVLILDGRKITSPDEISEILVGSILPTDVAKVMVVRSNMAMKNLLGGSAIMIITRVGAARKPAYNPSVATAAPKGFNKVREFYSPRYDKPGANKIPDLRTTIYWNPYLKTEANGKTAFSFYNADGPGTYKVIVEGINADGELGRQVLRYTVGEGQTTASANPADKGLAMISDPLDSLNALKPAEKVYLHTDKPYYSIGDTLWFKAYLLDKVNLTGSRISGLLYVELDTDSSDMVRRISIPIKDGFGWGQIPLTNKIFRGGSHTLRAYTNWMQNFGEDYVFTQQIHIGLPSEDTWLVRSSAALKRVDDKNQLSVDIKLNRADGLSSPVALKKVEVKIFDEWHYIYKEEMQTGLDGSLKLSQAIKDKADATRVRVQITSLEKGDNNKVVQIPLTINRDQKMDLQFLPEGGKLVNGLKSIVGFKAISEDGKGMAALGGVFDGNGNEVVSFTTLHNGIGSFEFTPKAGETYIAKILQPITKVVALPKISPAGTVMHVNNPEQGDNVTIALAGLDKMPTDSAAYLIGTSRGVIYYSEKVEAKKPDIAIAKSLFPTGIARFTLFKGKTPLNQRAIFIDNKDQLNISISPNKANYNKRDSVGLEIEVKDKSGIPLKGSFSLAVTDDTQVRADSLGNQNIATSMLLNSDLKGYIENPGYYINRKDNKAWQALDNLLLTQGWTGYDWKDIFAPKKLPKFEAEKEFKITGIVTNLGKKPVPNAEVIVSSQKPSFLAKTATDMSGRYVFKNLPTIDTGSFFIQTNNDKGKARAFGNISVEKFRAPPVPPFNNLALPWYINTDSAQLNFIKQRIARNKDDLKLTGNVLKEVKIRSKKIIPESFNRNGPGNSDMSFDEADIKQSATINLLDLLEQKLQGLRITYDKLMPTLKWNGNYVIVNVDGGGLPIELGPNSTPDDLREELRKFGIAGYRGMEINYSVKNTLVYYNPQWRRTLMYLKPIDVIASEDKLRSANLNDADGNPYGLSSGGGWYYKAGFKAGYLEARVNVLSMDPPAFTVVEITTKNGNGWFFNESPATVTYRPLPVMRPQEFYSPMYNVVSPVIEPDFRSTLFWAPNVTTDANGKAKVSFYTSDSKGKYTIKVAGVDIGGGLGDATQKINTNTTKP</sequence>
<comment type="caution">
    <text evidence="2">The sequence shown here is derived from an EMBL/GenBank/DDBJ whole genome shotgun (WGS) entry which is preliminary data.</text>
</comment>
<gene>
    <name evidence="2" type="ORF">ACFSYC_00895</name>
</gene>
<evidence type="ECO:0000256" key="1">
    <source>
        <dbReference type="SAM" id="SignalP"/>
    </source>
</evidence>
<dbReference type="RefSeq" id="WP_377122453.1">
    <property type="nucleotide sequence ID" value="NZ_JBHUON010000001.1"/>
</dbReference>
<reference evidence="3" key="1">
    <citation type="journal article" date="2019" name="Int. J. Syst. Evol. Microbiol.">
        <title>The Global Catalogue of Microorganisms (GCM) 10K type strain sequencing project: providing services to taxonomists for standard genome sequencing and annotation.</title>
        <authorList>
            <consortium name="The Broad Institute Genomics Platform"/>
            <consortium name="The Broad Institute Genome Sequencing Center for Infectious Disease"/>
            <person name="Wu L."/>
            <person name="Ma J."/>
        </authorList>
    </citation>
    <scope>NUCLEOTIDE SEQUENCE [LARGE SCALE GENOMIC DNA]</scope>
    <source>
        <strain evidence="3">KCTC 52232</strain>
    </source>
</reference>
<name>A0ABW5XJR4_9SPHI</name>
<keyword evidence="3" id="KW-1185">Reference proteome</keyword>
<dbReference type="EMBL" id="JBHUON010000001">
    <property type="protein sequence ID" value="MFD2863228.1"/>
    <property type="molecule type" value="Genomic_DNA"/>
</dbReference>
<dbReference type="Gene3D" id="2.60.40.1930">
    <property type="match status" value="1"/>
</dbReference>